<dbReference type="EMBL" id="OX459118">
    <property type="protein sequence ID" value="CAI9088761.1"/>
    <property type="molecule type" value="Genomic_DNA"/>
</dbReference>
<gene>
    <name evidence="2" type="ORF">OLC1_LOCUS1259</name>
</gene>
<dbReference type="GO" id="GO:0004523">
    <property type="term" value="F:RNA-DNA hybrid ribonuclease activity"/>
    <property type="evidence" value="ECO:0007669"/>
    <property type="project" value="InterPro"/>
</dbReference>
<dbReference type="CDD" id="cd06222">
    <property type="entry name" value="RNase_H_like"/>
    <property type="match status" value="1"/>
</dbReference>
<dbReference type="InterPro" id="IPR053151">
    <property type="entry name" value="RNase_H-like"/>
</dbReference>
<evidence type="ECO:0000313" key="2">
    <source>
        <dbReference type="EMBL" id="CAI9088761.1"/>
    </source>
</evidence>
<dbReference type="GO" id="GO:0003676">
    <property type="term" value="F:nucleic acid binding"/>
    <property type="evidence" value="ECO:0007669"/>
    <property type="project" value="InterPro"/>
</dbReference>
<keyword evidence="3" id="KW-1185">Reference proteome</keyword>
<dbReference type="Pfam" id="PF13456">
    <property type="entry name" value="RVT_3"/>
    <property type="match status" value="1"/>
</dbReference>
<name>A0AAV1C086_OLDCO</name>
<reference evidence="2" key="1">
    <citation type="submission" date="2023-03" db="EMBL/GenBank/DDBJ databases">
        <authorList>
            <person name="Julca I."/>
        </authorList>
    </citation>
    <scope>NUCLEOTIDE SEQUENCE</scope>
</reference>
<dbReference type="InterPro" id="IPR044730">
    <property type="entry name" value="RNase_H-like_dom_plant"/>
</dbReference>
<dbReference type="PANTHER" id="PTHR47723">
    <property type="entry name" value="OS05G0353850 PROTEIN"/>
    <property type="match status" value="1"/>
</dbReference>
<evidence type="ECO:0000259" key="1">
    <source>
        <dbReference type="Pfam" id="PF13456"/>
    </source>
</evidence>
<organism evidence="2 3">
    <name type="scientific">Oldenlandia corymbosa var. corymbosa</name>
    <dbReference type="NCBI Taxonomy" id="529605"/>
    <lineage>
        <taxon>Eukaryota</taxon>
        <taxon>Viridiplantae</taxon>
        <taxon>Streptophyta</taxon>
        <taxon>Embryophyta</taxon>
        <taxon>Tracheophyta</taxon>
        <taxon>Spermatophyta</taxon>
        <taxon>Magnoliopsida</taxon>
        <taxon>eudicotyledons</taxon>
        <taxon>Gunneridae</taxon>
        <taxon>Pentapetalae</taxon>
        <taxon>asterids</taxon>
        <taxon>lamiids</taxon>
        <taxon>Gentianales</taxon>
        <taxon>Rubiaceae</taxon>
        <taxon>Rubioideae</taxon>
        <taxon>Spermacoceae</taxon>
        <taxon>Hedyotis-Oldenlandia complex</taxon>
        <taxon>Oldenlandia</taxon>
    </lineage>
</organism>
<accession>A0AAV1C086</accession>
<dbReference type="AlphaFoldDB" id="A0AAV1C086"/>
<dbReference type="InterPro" id="IPR036397">
    <property type="entry name" value="RNaseH_sf"/>
</dbReference>
<dbReference type="SUPFAM" id="SSF53098">
    <property type="entry name" value="Ribonuclease H-like"/>
    <property type="match status" value="1"/>
</dbReference>
<dbReference type="Proteomes" id="UP001161247">
    <property type="component" value="Chromosome 1"/>
</dbReference>
<dbReference type="InterPro" id="IPR012337">
    <property type="entry name" value="RNaseH-like_sf"/>
</dbReference>
<sequence>MSKIIRQFDHENSDGDSQRAVLLGIQKGLKLCYEDHQFPRVTVEINCLGAINMIRGKKKVQFKYRKIVETILLTMKQRWEVKVEYVYKEANRLASRLATEAFDCAKVGCNEVKQLSPEARRLLKEDMKKMPQRKEEVQIGERCESCCFWALCFQLLPQMRTNVTKLTAASVKLPN</sequence>
<dbReference type="InterPro" id="IPR002156">
    <property type="entry name" value="RNaseH_domain"/>
</dbReference>
<evidence type="ECO:0000313" key="3">
    <source>
        <dbReference type="Proteomes" id="UP001161247"/>
    </source>
</evidence>
<protein>
    <submittedName>
        <fullName evidence="2">OLC1v1023183C1</fullName>
    </submittedName>
</protein>
<dbReference type="PANTHER" id="PTHR47723:SF19">
    <property type="entry name" value="POLYNUCLEOTIDYL TRANSFERASE, RIBONUCLEASE H-LIKE SUPERFAMILY PROTEIN"/>
    <property type="match status" value="1"/>
</dbReference>
<proteinExistence type="predicted"/>
<dbReference type="Gene3D" id="3.30.420.10">
    <property type="entry name" value="Ribonuclease H-like superfamily/Ribonuclease H"/>
    <property type="match status" value="1"/>
</dbReference>
<feature type="domain" description="RNase H type-1" evidence="1">
    <location>
        <begin position="16"/>
        <end position="101"/>
    </location>
</feature>